<evidence type="ECO:0000313" key="2">
    <source>
        <dbReference type="Proteomes" id="UP000477722"/>
    </source>
</evidence>
<protein>
    <submittedName>
        <fullName evidence="1">Uncharacterized protein</fullName>
    </submittedName>
</protein>
<keyword evidence="2" id="KW-1185">Reference proteome</keyword>
<dbReference type="Proteomes" id="UP000477722">
    <property type="component" value="Unassembled WGS sequence"/>
</dbReference>
<dbReference type="AlphaFoldDB" id="A0A6G4WUX8"/>
<evidence type="ECO:0000313" key="1">
    <source>
        <dbReference type="EMBL" id="NGO68271.1"/>
    </source>
</evidence>
<sequence>MADTADAWHQHNDLTHVHPELRRRLSGEACAYCGATDGLRDGELACRVDPDSGRRVAYRMRICPRCPQRAATEEGPS</sequence>
<reference evidence="1 2" key="1">
    <citation type="submission" date="2020-02" db="EMBL/GenBank/DDBJ databases">
        <title>Whole-genome analyses of novel actinobacteria.</title>
        <authorList>
            <person name="Sahin N."/>
            <person name="Tatar D."/>
        </authorList>
    </citation>
    <scope>NUCLEOTIDE SEQUENCE [LARGE SCALE GENOMIC DNA]</scope>
    <source>
        <strain evidence="1 2">SB3404</strain>
    </source>
</reference>
<comment type="caution">
    <text evidence="1">The sequence shown here is derived from an EMBL/GenBank/DDBJ whole genome shotgun (WGS) entry which is preliminary data.</text>
</comment>
<dbReference type="EMBL" id="JAAKZZ010000051">
    <property type="protein sequence ID" value="NGO68271.1"/>
    <property type="molecule type" value="Genomic_DNA"/>
</dbReference>
<organism evidence="1 2">
    <name type="scientific">Streptomyces boncukensis</name>
    <dbReference type="NCBI Taxonomy" id="2711219"/>
    <lineage>
        <taxon>Bacteria</taxon>
        <taxon>Bacillati</taxon>
        <taxon>Actinomycetota</taxon>
        <taxon>Actinomycetes</taxon>
        <taxon>Kitasatosporales</taxon>
        <taxon>Streptomycetaceae</taxon>
        <taxon>Streptomyces</taxon>
    </lineage>
</organism>
<name>A0A6G4WUX8_9ACTN</name>
<dbReference type="RefSeq" id="WP_165297925.1">
    <property type="nucleotide sequence ID" value="NZ_JAAKZZ010000051.1"/>
</dbReference>
<accession>A0A6G4WUX8</accession>
<proteinExistence type="predicted"/>
<gene>
    <name evidence="1" type="ORF">G5C65_07875</name>
</gene>